<proteinExistence type="predicted"/>
<dbReference type="Proteomes" id="UP001320706">
    <property type="component" value="Unassembled WGS sequence"/>
</dbReference>
<protein>
    <submittedName>
        <fullName evidence="1">Uncharacterized protein</fullName>
    </submittedName>
</protein>
<evidence type="ECO:0000313" key="2">
    <source>
        <dbReference type="Proteomes" id="UP001320706"/>
    </source>
</evidence>
<comment type="caution">
    <text evidence="1">The sequence shown here is derived from an EMBL/GenBank/DDBJ whole genome shotgun (WGS) entry which is preliminary data.</text>
</comment>
<sequence>MPSKILPRPIYVHLASSSRMCCARGLAPPPRAQSSSELRPDLQLCYKHRSLALGTLLFCSRVLGDRYSATARLKGRVCCSGRSTQKAAIFLKSAYAAGPSSHLRPPFRPFFGMTELSEMLEKLGLSQYLDVFVDEGFDSWQTVMDITESDLYVACGRIPCFWTPADDLKRCVGGQARSPKGRFLAPPELQLFGLSNRWVDAVSDFHTRSFNAPLPNPKKPPKIASRVICPNPKQKKNHKPATKARSLQDNTREAPVPLLRAKQPPARSASIDATLNLMNLHRRDLRQTREKLRGRELSFTEIAKIVGERWQELTPAEKEPCEKQAQTLKEKYYADLAEYKKTPQYVQYQQYLAEFRAKHNNQPSTGEFDPKTAIWTY</sequence>
<evidence type="ECO:0000313" key="1">
    <source>
        <dbReference type="EMBL" id="KAK8216724.1"/>
    </source>
</evidence>
<name>A0ACC3SL36_9PEZI</name>
<gene>
    <name evidence="1" type="ORF">M8818_001687</name>
</gene>
<accession>A0ACC3SL36</accession>
<organism evidence="1 2">
    <name type="scientific">Zalaria obscura</name>
    <dbReference type="NCBI Taxonomy" id="2024903"/>
    <lineage>
        <taxon>Eukaryota</taxon>
        <taxon>Fungi</taxon>
        <taxon>Dikarya</taxon>
        <taxon>Ascomycota</taxon>
        <taxon>Pezizomycotina</taxon>
        <taxon>Dothideomycetes</taxon>
        <taxon>Dothideomycetidae</taxon>
        <taxon>Dothideales</taxon>
        <taxon>Zalariaceae</taxon>
        <taxon>Zalaria</taxon>
    </lineage>
</organism>
<keyword evidence="2" id="KW-1185">Reference proteome</keyword>
<reference evidence="1" key="1">
    <citation type="submission" date="2024-02" db="EMBL/GenBank/DDBJ databases">
        <title>Metagenome Assembled Genome of Zalaria obscura JY119.</title>
        <authorList>
            <person name="Vighnesh L."/>
            <person name="Jagadeeshwari U."/>
            <person name="Venkata Ramana C."/>
            <person name="Sasikala C."/>
        </authorList>
    </citation>
    <scope>NUCLEOTIDE SEQUENCE</scope>
    <source>
        <strain evidence="1">JY119</strain>
    </source>
</reference>
<dbReference type="EMBL" id="JAMKPW020000007">
    <property type="protein sequence ID" value="KAK8216724.1"/>
    <property type="molecule type" value="Genomic_DNA"/>
</dbReference>